<name>A0AAD4CL58_ASPNN</name>
<protein>
    <recommendedName>
        <fullName evidence="4">ASST-domain-containing protein</fullName>
    </recommendedName>
</protein>
<reference evidence="2" key="2">
    <citation type="submission" date="2020-02" db="EMBL/GenBank/DDBJ databases">
        <authorList>
            <person name="Gilchrist C.L.M."/>
            <person name="Chooi Y.-H."/>
        </authorList>
    </citation>
    <scope>NUCLEOTIDE SEQUENCE</scope>
    <source>
        <strain evidence="2">MST-FP2251</strain>
    </source>
</reference>
<dbReference type="InterPro" id="IPR039535">
    <property type="entry name" value="ASST-like"/>
</dbReference>
<evidence type="ECO:0000313" key="2">
    <source>
        <dbReference type="EMBL" id="KAF9887763.1"/>
    </source>
</evidence>
<dbReference type="Pfam" id="PF14269">
    <property type="entry name" value="Arylsulfotran_2"/>
    <property type="match status" value="1"/>
</dbReference>
<feature type="region of interest" description="Disordered" evidence="1">
    <location>
        <begin position="1"/>
        <end position="83"/>
    </location>
</feature>
<evidence type="ECO:0000256" key="1">
    <source>
        <dbReference type="SAM" id="MobiDB-lite"/>
    </source>
</evidence>
<accession>A0AAD4CL58</accession>
<dbReference type="PANTHER" id="PTHR35340">
    <property type="entry name" value="PQQ ENZYME REPEAT PROTEIN-RELATED"/>
    <property type="match status" value="1"/>
</dbReference>
<dbReference type="PANTHER" id="PTHR35340:SF9">
    <property type="entry name" value="ASST-DOMAIN-CONTAINING PROTEIN"/>
    <property type="match status" value="1"/>
</dbReference>
<keyword evidence="3" id="KW-1185">Reference proteome</keyword>
<reference evidence="2" key="1">
    <citation type="journal article" date="2019" name="Beilstein J. Org. Chem.">
        <title>Nanangenines: drimane sesquiterpenoids as the dominant metabolite cohort of a novel Australian fungus, Aspergillus nanangensis.</title>
        <authorList>
            <person name="Lacey H.J."/>
            <person name="Gilchrist C.L.M."/>
            <person name="Crombie A."/>
            <person name="Kalaitzis J.A."/>
            <person name="Vuong D."/>
            <person name="Rutledge P.J."/>
            <person name="Turner P."/>
            <person name="Pitt J.I."/>
            <person name="Lacey E."/>
            <person name="Chooi Y.H."/>
            <person name="Piggott A.M."/>
        </authorList>
    </citation>
    <scope>NUCLEOTIDE SEQUENCE</scope>
    <source>
        <strain evidence="2">MST-FP2251</strain>
    </source>
</reference>
<feature type="compositionally biased region" description="Polar residues" evidence="1">
    <location>
        <begin position="40"/>
        <end position="50"/>
    </location>
</feature>
<proteinExistence type="predicted"/>
<dbReference type="Proteomes" id="UP001194746">
    <property type="component" value="Unassembled WGS sequence"/>
</dbReference>
<dbReference type="AlphaFoldDB" id="A0AAD4CL58"/>
<evidence type="ECO:0008006" key="4">
    <source>
        <dbReference type="Google" id="ProtNLM"/>
    </source>
</evidence>
<evidence type="ECO:0000313" key="3">
    <source>
        <dbReference type="Proteomes" id="UP001194746"/>
    </source>
</evidence>
<sequence length="654" mass="73269">MASSPDSSHNIEDLPAGARTPTNTIPRSHFAGAASELSPPGSQTQPTSTHMAGVMGMGPGNGGPETMPEGTSSAQSQQQPKIPSWMNKRSEEEYQRAMEYVVDQDFTLETPIMMSRSWLQQVLIVFLLSPGLVTSHPRYQSRPELYPLQLNITVPATTDVADGYIFIAPISPQPVQPGAYILRNDGDLVWSGLGRYDIYPANFKVTQWQGKPVLQAFQGYITLSPMRNFGHMSLLDDHYESVRQTRNCDPLLMSLQEFNIHGDEKSAQMQTDRQTQMNLIPWGGDANQTWILDSVAQGKYTTLSCPERVAHAWSVDIDVETGRVVWEWHSVDHVDPGASKLGLQSGCFGSGRDSTDPWIYFLINSIDKDDEGNYLLSARFPSTIYKIDAQSGEILWQLGGRNSTFTYNQELEFAFQHDARFRGRHGDIELISFFDNSYAGCNNITAHPYSSGKYVQLNHSDKTATLTAHLIHPEKVLSSGTGNVQLLPNGNSFVNWDSVGSITEFRANDSQVVFNAWLYSGDGPWNSTQSYRGFRFPWHGRPSEHPSIVARIADRTQTMSIFVSWNGDTETATWRFYVRAVLDGLDQRWKPIGQADRKSFETRFEYSLPERSLDDRIQVAAKAVDVRGSELTFVEANFRDITSWPPGESYEAEA</sequence>
<feature type="compositionally biased region" description="Polar residues" evidence="1">
    <location>
        <begin position="72"/>
        <end position="81"/>
    </location>
</feature>
<dbReference type="EMBL" id="VCAU01000056">
    <property type="protein sequence ID" value="KAF9887763.1"/>
    <property type="molecule type" value="Genomic_DNA"/>
</dbReference>
<dbReference type="InterPro" id="IPR053143">
    <property type="entry name" value="Arylsulfate_ST"/>
</dbReference>
<organism evidence="2 3">
    <name type="scientific">Aspergillus nanangensis</name>
    <dbReference type="NCBI Taxonomy" id="2582783"/>
    <lineage>
        <taxon>Eukaryota</taxon>
        <taxon>Fungi</taxon>
        <taxon>Dikarya</taxon>
        <taxon>Ascomycota</taxon>
        <taxon>Pezizomycotina</taxon>
        <taxon>Eurotiomycetes</taxon>
        <taxon>Eurotiomycetidae</taxon>
        <taxon>Eurotiales</taxon>
        <taxon>Aspergillaceae</taxon>
        <taxon>Aspergillus</taxon>
        <taxon>Aspergillus subgen. Circumdati</taxon>
    </lineage>
</organism>
<gene>
    <name evidence="2" type="ORF">FE257_009569</name>
</gene>
<comment type="caution">
    <text evidence="2">The sequence shown here is derived from an EMBL/GenBank/DDBJ whole genome shotgun (WGS) entry which is preliminary data.</text>
</comment>